<feature type="domain" description="AMP-binding enzyme C-terminal" evidence="4">
    <location>
        <begin position="426"/>
        <end position="505"/>
    </location>
</feature>
<sequence length="512" mass="56063">MLTLDQLIARNARKFTDSAAVIDYDPRFGRQQHSWQQLHEQSNQLADFLKQRYSLQKGDRVGLFLPNGYAFVLAYFAIQKLGGIAVPINVKLTAPELSYILDNSGAKVVLTGKLTEAAVIKLIGEPSGGEAACDDYQALWLDNYNELLDPYSIAPPNHIDDQLAPCTLLYTSGTTGRPKGVLFNHQRLLAVATMMAVEMEMKPASRLLELMPFTHSAPLNLFLLAGTLVGASHVVAPTFTPDLLLDLAEQEGTTHFFGAPVAYLLAAQQPDIAKRDLSKMTHWVYGGAPLSSAQVQAVRKAFNTNALYCVYGLTEAGPTGTLLMPEEHDDKAGSVGKRAALHTEIRLVNEDGEDPGVDTPGEIEIGGDGCMLEYWQNPGATNDIRTADGWLKTGDIAVRDADGFYWIVDRKKDIIISGGVNIYPREVETVLLEHPKVADTAVIGVPNDQWGESVKAFVVLKDPQAGSGNELAKQLRDFLAEQLADYKLPRQFEVIKELPRNANGKVLKHELS</sequence>
<evidence type="ECO:0000259" key="3">
    <source>
        <dbReference type="Pfam" id="PF00501"/>
    </source>
</evidence>
<dbReference type="PROSITE" id="PS00455">
    <property type="entry name" value="AMP_BINDING"/>
    <property type="match status" value="1"/>
</dbReference>
<dbReference type="SUPFAM" id="SSF56801">
    <property type="entry name" value="Acetyl-CoA synthetase-like"/>
    <property type="match status" value="1"/>
</dbReference>
<dbReference type="InterPro" id="IPR045851">
    <property type="entry name" value="AMP-bd_C_sf"/>
</dbReference>
<dbReference type="Gene3D" id="3.40.50.12780">
    <property type="entry name" value="N-terminal domain of ligase-like"/>
    <property type="match status" value="1"/>
</dbReference>
<dbReference type="FunFam" id="3.30.300.30:FF:000008">
    <property type="entry name" value="2,3-dihydroxybenzoate-AMP ligase"/>
    <property type="match status" value="1"/>
</dbReference>
<organism evidence="5 6">
    <name type="scientific">Pseudidiomarina planktonica</name>
    <dbReference type="NCBI Taxonomy" id="1323738"/>
    <lineage>
        <taxon>Bacteria</taxon>
        <taxon>Pseudomonadati</taxon>
        <taxon>Pseudomonadota</taxon>
        <taxon>Gammaproteobacteria</taxon>
        <taxon>Alteromonadales</taxon>
        <taxon>Idiomarinaceae</taxon>
        <taxon>Pseudidiomarina</taxon>
    </lineage>
</organism>
<keyword evidence="2" id="KW-0436">Ligase</keyword>
<evidence type="ECO:0000256" key="1">
    <source>
        <dbReference type="ARBA" id="ARBA00006432"/>
    </source>
</evidence>
<proteinExistence type="inferred from homology"/>
<dbReference type="InterPro" id="IPR042099">
    <property type="entry name" value="ANL_N_sf"/>
</dbReference>
<keyword evidence="6" id="KW-1185">Reference proteome</keyword>
<dbReference type="Pfam" id="PF13193">
    <property type="entry name" value="AMP-binding_C"/>
    <property type="match status" value="1"/>
</dbReference>
<dbReference type="PANTHER" id="PTHR43201:SF5">
    <property type="entry name" value="MEDIUM-CHAIN ACYL-COA LIGASE ACSF2, MITOCHONDRIAL"/>
    <property type="match status" value="1"/>
</dbReference>
<feature type="domain" description="AMP-dependent synthetase/ligase" evidence="3">
    <location>
        <begin position="9"/>
        <end position="375"/>
    </location>
</feature>
<dbReference type="GO" id="GO:0031956">
    <property type="term" value="F:medium-chain fatty acid-CoA ligase activity"/>
    <property type="evidence" value="ECO:0007669"/>
    <property type="project" value="TreeGrafter"/>
</dbReference>
<dbReference type="InterPro" id="IPR000873">
    <property type="entry name" value="AMP-dep_synth/lig_dom"/>
</dbReference>
<evidence type="ECO:0000259" key="4">
    <source>
        <dbReference type="Pfam" id="PF13193"/>
    </source>
</evidence>
<dbReference type="PANTHER" id="PTHR43201">
    <property type="entry name" value="ACYL-COA SYNTHETASE"/>
    <property type="match status" value="1"/>
</dbReference>
<dbReference type="InterPro" id="IPR025110">
    <property type="entry name" value="AMP-bd_C"/>
</dbReference>
<evidence type="ECO:0000313" key="5">
    <source>
        <dbReference type="EMBL" id="SMQ80001.1"/>
    </source>
</evidence>
<dbReference type="GO" id="GO:0006631">
    <property type="term" value="P:fatty acid metabolic process"/>
    <property type="evidence" value="ECO:0007669"/>
    <property type="project" value="TreeGrafter"/>
</dbReference>
<dbReference type="EMBL" id="FXWH01000002">
    <property type="protein sequence ID" value="SMQ80001.1"/>
    <property type="molecule type" value="Genomic_DNA"/>
</dbReference>
<dbReference type="InterPro" id="IPR020845">
    <property type="entry name" value="AMP-binding_CS"/>
</dbReference>
<comment type="similarity">
    <text evidence="1">Belongs to the ATP-dependent AMP-binding enzyme family.</text>
</comment>
<dbReference type="Gene3D" id="3.30.300.30">
    <property type="match status" value="1"/>
</dbReference>
<dbReference type="AlphaFoldDB" id="A0A1Y6G367"/>
<evidence type="ECO:0000313" key="6">
    <source>
        <dbReference type="Proteomes" id="UP000194450"/>
    </source>
</evidence>
<gene>
    <name evidence="5" type="ORF">SAMN06297229_1917</name>
</gene>
<accession>A0A1Y6G367</accession>
<dbReference type="Pfam" id="PF00501">
    <property type="entry name" value="AMP-binding"/>
    <property type="match status" value="1"/>
</dbReference>
<reference evidence="6" key="1">
    <citation type="submission" date="2017-04" db="EMBL/GenBank/DDBJ databases">
        <authorList>
            <person name="Varghese N."/>
            <person name="Submissions S."/>
        </authorList>
    </citation>
    <scope>NUCLEOTIDE SEQUENCE [LARGE SCALE GENOMIC DNA]</scope>
</reference>
<dbReference type="Proteomes" id="UP000194450">
    <property type="component" value="Unassembled WGS sequence"/>
</dbReference>
<protein>
    <submittedName>
        <fullName evidence="5">Long-chain acyl-CoA synthetase/feruloyl-CoA synthase</fullName>
    </submittedName>
</protein>
<evidence type="ECO:0000256" key="2">
    <source>
        <dbReference type="ARBA" id="ARBA00022598"/>
    </source>
</evidence>
<dbReference type="RefSeq" id="WP_198678020.1">
    <property type="nucleotide sequence ID" value="NZ_FXWH01000002.1"/>
</dbReference>
<name>A0A1Y6G367_9GAMM</name>